<evidence type="ECO:0000256" key="1">
    <source>
        <dbReference type="ARBA" id="ARBA00009054"/>
    </source>
</evidence>
<dbReference type="Pfam" id="PF01025">
    <property type="entry name" value="GrpE"/>
    <property type="match status" value="1"/>
</dbReference>
<dbReference type="GO" id="GO:0000774">
    <property type="term" value="F:adenyl-nucleotide exchange factor activity"/>
    <property type="evidence" value="ECO:0007669"/>
    <property type="project" value="InterPro"/>
</dbReference>
<dbReference type="InterPro" id="IPR009012">
    <property type="entry name" value="GrpE_head"/>
</dbReference>
<comment type="subcellular location">
    <subcellularLocation>
        <location evidence="3">Cytoplasm</location>
    </subcellularLocation>
</comment>
<comment type="caution">
    <text evidence="6">The sequence shown here is derived from an EMBL/GenBank/DDBJ whole genome shotgun (WGS) entry which is preliminary data.</text>
</comment>
<name>A0A1G1ZGR9_9BACT</name>
<dbReference type="PANTHER" id="PTHR21237:SF23">
    <property type="entry name" value="GRPE PROTEIN HOMOLOG, MITOCHONDRIAL"/>
    <property type="match status" value="1"/>
</dbReference>
<dbReference type="GO" id="GO:0005737">
    <property type="term" value="C:cytoplasm"/>
    <property type="evidence" value="ECO:0007669"/>
    <property type="project" value="UniProtKB-SubCell"/>
</dbReference>
<dbReference type="InterPro" id="IPR013805">
    <property type="entry name" value="GrpE_CC"/>
</dbReference>
<keyword evidence="3" id="KW-0346">Stress response</keyword>
<dbReference type="SUPFAM" id="SSF51064">
    <property type="entry name" value="Head domain of nucleotide exchange factor GrpE"/>
    <property type="match status" value="1"/>
</dbReference>
<dbReference type="PANTHER" id="PTHR21237">
    <property type="entry name" value="GRPE PROTEIN"/>
    <property type="match status" value="1"/>
</dbReference>
<sequence>MNNEEEKKEEQPAEDLKNELEKTRKEKEEYLNGWKRAKADLINYQKDEGKRFEEMMNYATEAMVMDLIPVLDSFELGIFALEKNGQVDKGVYIIKTQLEEVLKKKGLEKIKVSSGDQFDTMKHESIGEAEGPLTGSGQARSGTIAEEIESGYMLNGKVVRPARVKITK</sequence>
<dbReference type="GO" id="GO:0051087">
    <property type="term" value="F:protein-folding chaperone binding"/>
    <property type="evidence" value="ECO:0007669"/>
    <property type="project" value="InterPro"/>
</dbReference>
<dbReference type="PRINTS" id="PR00773">
    <property type="entry name" value="GRPEPROTEIN"/>
</dbReference>
<comment type="similarity">
    <text evidence="1 3 4">Belongs to the GrpE family.</text>
</comment>
<evidence type="ECO:0000256" key="3">
    <source>
        <dbReference type="HAMAP-Rule" id="MF_01151"/>
    </source>
</evidence>
<evidence type="ECO:0000313" key="7">
    <source>
        <dbReference type="Proteomes" id="UP000177960"/>
    </source>
</evidence>
<dbReference type="EMBL" id="MHJG01000017">
    <property type="protein sequence ID" value="OGY63744.1"/>
    <property type="molecule type" value="Genomic_DNA"/>
</dbReference>
<evidence type="ECO:0000256" key="2">
    <source>
        <dbReference type="ARBA" id="ARBA00023186"/>
    </source>
</evidence>
<dbReference type="Proteomes" id="UP000177960">
    <property type="component" value="Unassembled WGS sequence"/>
</dbReference>
<dbReference type="Gene3D" id="2.30.22.10">
    <property type="entry name" value="Head domain of nucleotide exchange factor GrpE"/>
    <property type="match status" value="1"/>
</dbReference>
<evidence type="ECO:0000256" key="5">
    <source>
        <dbReference type="SAM" id="MobiDB-lite"/>
    </source>
</evidence>
<organism evidence="6 7">
    <name type="scientific">Candidatus Harrisonbacteria bacterium RIFCSPHIGHO2_02_FULL_42_16</name>
    <dbReference type="NCBI Taxonomy" id="1798404"/>
    <lineage>
        <taxon>Bacteria</taxon>
        <taxon>Candidatus Harrisoniibacteriota</taxon>
    </lineage>
</organism>
<keyword evidence="3" id="KW-0963">Cytoplasm</keyword>
<dbReference type="GO" id="GO:0006457">
    <property type="term" value="P:protein folding"/>
    <property type="evidence" value="ECO:0007669"/>
    <property type="project" value="InterPro"/>
</dbReference>
<dbReference type="GO" id="GO:0051082">
    <property type="term" value="F:unfolded protein binding"/>
    <property type="evidence" value="ECO:0007669"/>
    <property type="project" value="TreeGrafter"/>
</dbReference>
<feature type="region of interest" description="Disordered" evidence="5">
    <location>
        <begin position="1"/>
        <end position="21"/>
    </location>
</feature>
<comment type="function">
    <text evidence="3">Participates actively in the response to hyperosmotic and heat shock by preventing the aggregation of stress-denatured proteins, in association with DnaK and GrpE. It is the nucleotide exchange factor for DnaK and may function as a thermosensor. Unfolded proteins bind initially to DnaJ; upon interaction with the DnaJ-bound protein, DnaK hydrolyzes its bound ATP, resulting in the formation of a stable complex. GrpE releases ADP from DnaK; ATP binding to DnaK triggers the release of the substrate protein, thus completing the reaction cycle. Several rounds of ATP-dependent interactions between DnaJ, DnaK and GrpE are required for fully efficient folding.</text>
</comment>
<reference evidence="6 7" key="1">
    <citation type="journal article" date="2016" name="Nat. Commun.">
        <title>Thousands of microbial genomes shed light on interconnected biogeochemical processes in an aquifer system.</title>
        <authorList>
            <person name="Anantharaman K."/>
            <person name="Brown C.T."/>
            <person name="Hug L.A."/>
            <person name="Sharon I."/>
            <person name="Castelle C.J."/>
            <person name="Probst A.J."/>
            <person name="Thomas B.C."/>
            <person name="Singh A."/>
            <person name="Wilkins M.J."/>
            <person name="Karaoz U."/>
            <person name="Brodie E.L."/>
            <person name="Williams K.H."/>
            <person name="Hubbard S.S."/>
            <person name="Banfield J.F."/>
        </authorList>
    </citation>
    <scope>NUCLEOTIDE SEQUENCE [LARGE SCALE GENOMIC DNA]</scope>
</reference>
<evidence type="ECO:0000256" key="4">
    <source>
        <dbReference type="RuleBase" id="RU004478"/>
    </source>
</evidence>
<dbReference type="Gene3D" id="3.90.20.20">
    <property type="match status" value="1"/>
</dbReference>
<dbReference type="STRING" id="1798404.A3B92_00610"/>
<dbReference type="AlphaFoldDB" id="A0A1G1ZGR9"/>
<protein>
    <recommendedName>
        <fullName evidence="3">Protein GrpE</fullName>
    </recommendedName>
    <alternativeName>
        <fullName evidence="3">HSP-70 cofactor</fullName>
    </alternativeName>
</protein>
<proteinExistence type="inferred from homology"/>
<dbReference type="CDD" id="cd00446">
    <property type="entry name" value="GrpE"/>
    <property type="match status" value="1"/>
</dbReference>
<keyword evidence="2 3" id="KW-0143">Chaperone</keyword>
<dbReference type="GO" id="GO:0042803">
    <property type="term" value="F:protein homodimerization activity"/>
    <property type="evidence" value="ECO:0007669"/>
    <property type="project" value="InterPro"/>
</dbReference>
<comment type="subunit">
    <text evidence="3">Homodimer.</text>
</comment>
<evidence type="ECO:0000313" key="6">
    <source>
        <dbReference type="EMBL" id="OGY63744.1"/>
    </source>
</evidence>
<dbReference type="InterPro" id="IPR000740">
    <property type="entry name" value="GrpE"/>
</dbReference>
<dbReference type="SUPFAM" id="SSF58014">
    <property type="entry name" value="Coiled-coil domain of nucleotide exchange factor GrpE"/>
    <property type="match status" value="1"/>
</dbReference>
<accession>A0A1G1ZGR9</accession>
<gene>
    <name evidence="3" type="primary">grpE</name>
    <name evidence="6" type="ORF">A3B92_00610</name>
</gene>
<dbReference type="HAMAP" id="MF_01151">
    <property type="entry name" value="GrpE"/>
    <property type="match status" value="1"/>
</dbReference>